<proteinExistence type="predicted"/>
<sequence length="112" mass="12975">MSSSLFKHCSEHPLQADAARSTFVSSTRLARLLFFFFTPLQQALSSTIRVFSPDFASHSRFVGLPRVLLYKMTRGGELVMLGRPSRISRCSKRHHQYEPPKYRFLQIVNRNE</sequence>
<evidence type="ECO:0000313" key="2">
    <source>
        <dbReference type="Proteomes" id="UP001206595"/>
    </source>
</evidence>
<reference evidence="1" key="1">
    <citation type="submission" date="2021-06" db="EMBL/GenBank/DDBJ databases">
        <authorList>
            <consortium name="DOE Joint Genome Institute"/>
            <person name="Mondo S.J."/>
            <person name="Amses K.R."/>
            <person name="Simmons D.R."/>
            <person name="Longcore J.E."/>
            <person name="Seto K."/>
            <person name="Alves G.H."/>
            <person name="Bonds A.E."/>
            <person name="Quandt C.A."/>
            <person name="Davis W.J."/>
            <person name="Chang Y."/>
            <person name="Letcher P.M."/>
            <person name="Powell M.J."/>
            <person name="Kuo A."/>
            <person name="Labutti K."/>
            <person name="Pangilinan J."/>
            <person name="Andreopoulos W."/>
            <person name="Tritt A."/>
            <person name="Riley R."/>
            <person name="Hundley H."/>
            <person name="Johnson J."/>
            <person name="Lipzen A."/>
            <person name="Barry K."/>
            <person name="Berbee M.L."/>
            <person name="Buchler N.E."/>
            <person name="Grigoriev I.V."/>
            <person name="Spatafora J.W."/>
            <person name="Stajich J.E."/>
            <person name="James T.Y."/>
        </authorList>
    </citation>
    <scope>NUCLEOTIDE SEQUENCE</scope>
    <source>
        <strain evidence="1">AG</strain>
    </source>
</reference>
<dbReference type="AlphaFoldDB" id="A0AAD5EGB1"/>
<gene>
    <name evidence="1" type="ORF">K450DRAFT_227404</name>
</gene>
<accession>A0AAD5EGB1</accession>
<keyword evidence="2" id="KW-1185">Reference proteome</keyword>
<protein>
    <submittedName>
        <fullName evidence="1">Uncharacterized protein</fullName>
    </submittedName>
</protein>
<dbReference type="EMBL" id="MU620900">
    <property type="protein sequence ID" value="KAI8582485.1"/>
    <property type="molecule type" value="Genomic_DNA"/>
</dbReference>
<dbReference type="Proteomes" id="UP001206595">
    <property type="component" value="Unassembled WGS sequence"/>
</dbReference>
<name>A0AAD5EGB1_UMBRA</name>
<comment type="caution">
    <text evidence="1">The sequence shown here is derived from an EMBL/GenBank/DDBJ whole genome shotgun (WGS) entry which is preliminary data.</text>
</comment>
<evidence type="ECO:0000313" key="1">
    <source>
        <dbReference type="EMBL" id="KAI8582485.1"/>
    </source>
</evidence>
<organism evidence="1 2">
    <name type="scientific">Umbelopsis ramanniana AG</name>
    <dbReference type="NCBI Taxonomy" id="1314678"/>
    <lineage>
        <taxon>Eukaryota</taxon>
        <taxon>Fungi</taxon>
        <taxon>Fungi incertae sedis</taxon>
        <taxon>Mucoromycota</taxon>
        <taxon>Mucoromycotina</taxon>
        <taxon>Umbelopsidomycetes</taxon>
        <taxon>Umbelopsidales</taxon>
        <taxon>Umbelopsidaceae</taxon>
        <taxon>Umbelopsis</taxon>
    </lineage>
</organism>
<dbReference type="GeneID" id="75912077"/>
<reference evidence="1" key="2">
    <citation type="journal article" date="2022" name="Proc. Natl. Acad. Sci. U.S.A.">
        <title>Diploid-dominant life cycles characterize the early evolution of Fungi.</title>
        <authorList>
            <person name="Amses K.R."/>
            <person name="Simmons D.R."/>
            <person name="Longcore J.E."/>
            <person name="Mondo S.J."/>
            <person name="Seto K."/>
            <person name="Jeronimo G.H."/>
            <person name="Bonds A.E."/>
            <person name="Quandt C.A."/>
            <person name="Davis W.J."/>
            <person name="Chang Y."/>
            <person name="Federici B.A."/>
            <person name="Kuo A."/>
            <person name="LaButti K."/>
            <person name="Pangilinan J."/>
            <person name="Andreopoulos W."/>
            <person name="Tritt A."/>
            <person name="Riley R."/>
            <person name="Hundley H."/>
            <person name="Johnson J."/>
            <person name="Lipzen A."/>
            <person name="Barry K."/>
            <person name="Lang B.F."/>
            <person name="Cuomo C.A."/>
            <person name="Buchler N.E."/>
            <person name="Grigoriev I.V."/>
            <person name="Spatafora J.W."/>
            <person name="Stajich J.E."/>
            <person name="James T.Y."/>
        </authorList>
    </citation>
    <scope>NUCLEOTIDE SEQUENCE</scope>
    <source>
        <strain evidence="1">AG</strain>
    </source>
</reference>
<dbReference type="RefSeq" id="XP_051447489.1">
    <property type="nucleotide sequence ID" value="XM_051586729.1"/>
</dbReference>